<protein>
    <submittedName>
        <fullName evidence="2">Uncharacterized protein</fullName>
    </submittedName>
</protein>
<keyword evidence="3" id="KW-1185">Reference proteome</keyword>
<feature type="transmembrane region" description="Helical" evidence="1">
    <location>
        <begin position="99"/>
        <end position="116"/>
    </location>
</feature>
<keyword evidence="1" id="KW-1133">Transmembrane helix</keyword>
<evidence type="ECO:0000313" key="3">
    <source>
        <dbReference type="Proteomes" id="UP000294902"/>
    </source>
</evidence>
<organism evidence="2 3">
    <name type="scientific">Natranaerovirga pectinivora</name>
    <dbReference type="NCBI Taxonomy" id="682400"/>
    <lineage>
        <taxon>Bacteria</taxon>
        <taxon>Bacillati</taxon>
        <taxon>Bacillota</taxon>
        <taxon>Clostridia</taxon>
        <taxon>Lachnospirales</taxon>
        <taxon>Natranaerovirgaceae</taxon>
        <taxon>Natranaerovirga</taxon>
    </lineage>
</organism>
<keyword evidence="1" id="KW-0472">Membrane</keyword>
<name>A0A4R3MQK3_9FIRM</name>
<proteinExistence type="predicted"/>
<dbReference type="AlphaFoldDB" id="A0A4R3MQK3"/>
<dbReference type="RefSeq" id="WP_132249843.1">
    <property type="nucleotide sequence ID" value="NZ_SMAL01000001.1"/>
</dbReference>
<comment type="caution">
    <text evidence="2">The sequence shown here is derived from an EMBL/GenBank/DDBJ whole genome shotgun (WGS) entry which is preliminary data.</text>
</comment>
<reference evidence="2 3" key="1">
    <citation type="submission" date="2019-03" db="EMBL/GenBank/DDBJ databases">
        <title>Genomic Encyclopedia of Type Strains, Phase IV (KMG-IV): sequencing the most valuable type-strain genomes for metagenomic binning, comparative biology and taxonomic classification.</title>
        <authorList>
            <person name="Goeker M."/>
        </authorList>
    </citation>
    <scope>NUCLEOTIDE SEQUENCE [LARGE SCALE GENOMIC DNA]</scope>
    <source>
        <strain evidence="2 3">DSM 24629</strain>
    </source>
</reference>
<gene>
    <name evidence="2" type="ORF">EDC18_101470</name>
</gene>
<dbReference type="Proteomes" id="UP000294902">
    <property type="component" value="Unassembled WGS sequence"/>
</dbReference>
<keyword evidence="1" id="KW-0812">Transmembrane</keyword>
<evidence type="ECO:0000256" key="1">
    <source>
        <dbReference type="SAM" id="Phobius"/>
    </source>
</evidence>
<dbReference type="EMBL" id="SMAL01000001">
    <property type="protein sequence ID" value="TCT17172.1"/>
    <property type="molecule type" value="Genomic_DNA"/>
</dbReference>
<dbReference type="OrthoDB" id="9780160at2"/>
<accession>A0A4R3MQK3</accession>
<sequence>MNTQEMIQQIKYLKAIEAKSKRKNYDFDLLERMIIKLVSFTDCNECKELLGELTPVLKEIENSVITKTNKAYSTIIDKLKTHLREQHNLVTPNYYAETYMLYGLSFGSAIGIIISMSLNQMAFIGFGLPIGMLFGQSIGAIQDEKAKKDGTVI</sequence>
<evidence type="ECO:0000313" key="2">
    <source>
        <dbReference type="EMBL" id="TCT17172.1"/>
    </source>
</evidence>